<dbReference type="RefSeq" id="WP_140464596.1">
    <property type="nucleotide sequence ID" value="NZ_RCYZ01000001.1"/>
</dbReference>
<dbReference type="EMBL" id="RCYZ01000001">
    <property type="protein sequence ID" value="TPG71985.1"/>
    <property type="molecule type" value="Genomic_DNA"/>
</dbReference>
<keyword evidence="2" id="KW-1185">Reference proteome</keyword>
<dbReference type="OrthoDB" id="872721at2"/>
<dbReference type="Proteomes" id="UP000317646">
    <property type="component" value="Unassembled WGS sequence"/>
</dbReference>
<evidence type="ECO:0000313" key="2">
    <source>
        <dbReference type="Proteomes" id="UP000317646"/>
    </source>
</evidence>
<evidence type="ECO:0000313" key="1">
    <source>
        <dbReference type="EMBL" id="TPG71985.1"/>
    </source>
</evidence>
<name>A0A502HE84_9BACT</name>
<proteinExistence type="predicted"/>
<dbReference type="InterPro" id="IPR046558">
    <property type="entry name" value="DUF6712"/>
</dbReference>
<dbReference type="Pfam" id="PF20459">
    <property type="entry name" value="DUF6712"/>
    <property type="match status" value="2"/>
</dbReference>
<accession>A0A502HE84</accession>
<organism evidence="1 2">
    <name type="scientific">Hymenobacter nivis</name>
    <dbReference type="NCBI Taxonomy" id="1850093"/>
    <lineage>
        <taxon>Bacteria</taxon>
        <taxon>Pseudomonadati</taxon>
        <taxon>Bacteroidota</taxon>
        <taxon>Cytophagia</taxon>
        <taxon>Cytophagales</taxon>
        <taxon>Hymenobacteraceae</taxon>
        <taxon>Hymenobacter</taxon>
    </lineage>
</organism>
<dbReference type="AlphaFoldDB" id="A0A502HE84"/>
<sequence>MALLKTIDELRRYVAIDASDIPPAIALAIIEAEADCLSPLLGSALQDWLQVAYDAPTFDPDAPTPAAQLLRRVQGALGRLGTGVGLTGHQVSIDATGVHIIVGDTMKTAFQWQVVQRQQQLLRQGQRGLDEVVQWLEDHREDSAELRDWAISPAGRRHRRELFTCTADFQEYENISNSRLVFGALGPVRRRLEAFELGPVLGPDFLAELRDQVRARSLTSDNENLLRTYVYPALASLTIGHAVPELGLALNGDGIDLTIARVDDSNSKEADAGLDQLLSTKANEALMAGARYLRNLTSYLDRTASATRFATYFNSSAYTNPNTPVLERNRPDSPTYKFCG</sequence>
<gene>
    <name evidence="1" type="ORF">EAH73_01705</name>
</gene>
<protein>
    <submittedName>
        <fullName evidence="1">Uncharacterized protein</fullName>
    </submittedName>
</protein>
<reference evidence="1 2" key="1">
    <citation type="journal article" date="2019" name="Environ. Microbiol.">
        <title>Species interactions and distinct microbial communities in high Arctic permafrost affected cryosols are associated with the CH4 and CO2 gas fluxes.</title>
        <authorList>
            <person name="Altshuler I."/>
            <person name="Hamel J."/>
            <person name="Turney S."/>
            <person name="Magnuson E."/>
            <person name="Levesque R."/>
            <person name="Greer C."/>
            <person name="Whyte L.G."/>
        </authorList>
    </citation>
    <scope>NUCLEOTIDE SEQUENCE [LARGE SCALE GENOMIC DNA]</scope>
    <source>
        <strain evidence="1 2">S9.2P</strain>
    </source>
</reference>
<comment type="caution">
    <text evidence="1">The sequence shown here is derived from an EMBL/GenBank/DDBJ whole genome shotgun (WGS) entry which is preliminary data.</text>
</comment>